<evidence type="ECO:0000313" key="1">
    <source>
        <dbReference type="EMBL" id="KAG0425749.1"/>
    </source>
</evidence>
<dbReference type="EMBL" id="JABSTQ010009806">
    <property type="protein sequence ID" value="KAG0425749.1"/>
    <property type="molecule type" value="Genomic_DNA"/>
</dbReference>
<name>A0AC60PYG9_IXOPE</name>
<gene>
    <name evidence="1" type="ORF">HPB47_027127</name>
</gene>
<accession>A0AC60PYG9</accession>
<proteinExistence type="predicted"/>
<reference evidence="1 2" key="1">
    <citation type="journal article" date="2020" name="Cell">
        <title>Large-Scale Comparative Analyses of Tick Genomes Elucidate Their Genetic Diversity and Vector Capacities.</title>
        <authorList>
            <consortium name="Tick Genome and Microbiome Consortium (TIGMIC)"/>
            <person name="Jia N."/>
            <person name="Wang J."/>
            <person name="Shi W."/>
            <person name="Du L."/>
            <person name="Sun Y."/>
            <person name="Zhan W."/>
            <person name="Jiang J.F."/>
            <person name="Wang Q."/>
            <person name="Zhang B."/>
            <person name="Ji P."/>
            <person name="Bell-Sakyi L."/>
            <person name="Cui X.M."/>
            <person name="Yuan T.T."/>
            <person name="Jiang B.G."/>
            <person name="Yang W.F."/>
            <person name="Lam T.T."/>
            <person name="Chang Q.C."/>
            <person name="Ding S.J."/>
            <person name="Wang X.J."/>
            <person name="Zhu J.G."/>
            <person name="Ruan X.D."/>
            <person name="Zhao L."/>
            <person name="Wei J.T."/>
            <person name="Ye R.Z."/>
            <person name="Que T.C."/>
            <person name="Du C.H."/>
            <person name="Zhou Y.H."/>
            <person name="Cheng J.X."/>
            <person name="Dai P.F."/>
            <person name="Guo W.B."/>
            <person name="Han X.H."/>
            <person name="Huang E.J."/>
            <person name="Li L.F."/>
            <person name="Wei W."/>
            <person name="Gao Y.C."/>
            <person name="Liu J.Z."/>
            <person name="Shao H.Z."/>
            <person name="Wang X."/>
            <person name="Wang C.C."/>
            <person name="Yang T.C."/>
            <person name="Huo Q.B."/>
            <person name="Li W."/>
            <person name="Chen H.Y."/>
            <person name="Chen S.E."/>
            <person name="Zhou L.G."/>
            <person name="Ni X.B."/>
            <person name="Tian J.H."/>
            <person name="Sheng Y."/>
            <person name="Liu T."/>
            <person name="Pan Y.S."/>
            <person name="Xia L.Y."/>
            <person name="Li J."/>
            <person name="Zhao F."/>
            <person name="Cao W.C."/>
        </authorList>
    </citation>
    <scope>NUCLEOTIDE SEQUENCE [LARGE SCALE GENOMIC DNA]</scope>
    <source>
        <strain evidence="1">Iper-2018</strain>
    </source>
</reference>
<protein>
    <submittedName>
        <fullName evidence="1">Uncharacterized protein</fullName>
    </submittedName>
</protein>
<sequence>MYDAAKYAFHTLLLSVLRKGVGCHAITTDGWTSRAGDSYVSVTCHVLAEHSPPPWAAPVTLADGKPVPRDMGPGPSSSERRNRFAEGHTRCVTHKSPPPHFIIYTYMAETLLLTAGDDGEGEDRTPKHVHAVAWVDTTHSITNAAALSTTEDVETTRASGSPSNYTGIVGELLAAFLELRDRLNIQATISSVPAHAGIDGNKWAHSEARAAIRQMASTPSAFRNSVGDAAGRNYQTSKANNPTARHLRMEREERPDEQLRPVPLMPNDIPRTNQTLVRRLVTNTVLSPALRHKFFSDDPDEGKCRRCRRTAAAAHHQS</sequence>
<dbReference type="Proteomes" id="UP000805193">
    <property type="component" value="Unassembled WGS sequence"/>
</dbReference>
<comment type="caution">
    <text evidence="1">The sequence shown here is derived from an EMBL/GenBank/DDBJ whole genome shotgun (WGS) entry which is preliminary data.</text>
</comment>
<evidence type="ECO:0000313" key="2">
    <source>
        <dbReference type="Proteomes" id="UP000805193"/>
    </source>
</evidence>
<keyword evidence="2" id="KW-1185">Reference proteome</keyword>
<organism evidence="1 2">
    <name type="scientific">Ixodes persulcatus</name>
    <name type="common">Taiga tick</name>
    <dbReference type="NCBI Taxonomy" id="34615"/>
    <lineage>
        <taxon>Eukaryota</taxon>
        <taxon>Metazoa</taxon>
        <taxon>Ecdysozoa</taxon>
        <taxon>Arthropoda</taxon>
        <taxon>Chelicerata</taxon>
        <taxon>Arachnida</taxon>
        <taxon>Acari</taxon>
        <taxon>Parasitiformes</taxon>
        <taxon>Ixodida</taxon>
        <taxon>Ixodoidea</taxon>
        <taxon>Ixodidae</taxon>
        <taxon>Ixodinae</taxon>
        <taxon>Ixodes</taxon>
    </lineage>
</organism>